<organism evidence="14 15">
    <name type="scientific">Melghirimyces profundicolus</name>
    <dbReference type="NCBI Taxonomy" id="1242148"/>
    <lineage>
        <taxon>Bacteria</taxon>
        <taxon>Bacillati</taxon>
        <taxon>Bacillota</taxon>
        <taxon>Bacilli</taxon>
        <taxon>Bacillales</taxon>
        <taxon>Thermoactinomycetaceae</taxon>
        <taxon>Melghirimyces</taxon>
    </lineage>
</organism>
<dbReference type="NCBIfam" id="NF001319">
    <property type="entry name" value="PRK00258.3-3"/>
    <property type="match status" value="1"/>
</dbReference>
<keyword evidence="5 10" id="KW-0057">Aromatic amino acid biosynthesis</keyword>
<sequence length="285" mass="30402">MQIDANTMKTGLLGHPVGHSKSPEMLNAAYRREGLPFVYLAFDVAPGDLESAVTGLRVLGFKGWNVTIPHKVAIMDHLDDIEESARAIGAVNTVISEGGRLIGTNTDGAGYLRSLVSETGMDPVGQRVVLLGAGGAARAVGYALARAGVERITVANRTESRAEALASHLGRWTKTSGIGLSRVEDAIREASLLIQTTSVGMHPDSSACPVDPGCLHGELLVSDLVYHPRETRLLKEAHRRGARVHGGMGMLVHQGALAFQRWTGQTPPVATMWDALEESLKETES</sequence>
<evidence type="ECO:0000256" key="2">
    <source>
        <dbReference type="ARBA" id="ARBA00022605"/>
    </source>
</evidence>
<dbReference type="InterPro" id="IPR041121">
    <property type="entry name" value="SDH_C"/>
</dbReference>
<comment type="pathway">
    <text evidence="9">Aromatic compound metabolism; 3,4-dihydroxybenzoate biosynthesis; 3-dehydroquinate from D-quinate (NAD(+) route).</text>
</comment>
<dbReference type="GO" id="GO:0030266">
    <property type="term" value="F:quinate 3-dehydrogenase (NAD+) activity"/>
    <property type="evidence" value="ECO:0007669"/>
    <property type="project" value="UniProtKB-EC"/>
</dbReference>
<comment type="caution">
    <text evidence="14">The sequence shown here is derived from an EMBL/GenBank/DDBJ whole genome shotgun (WGS) entry which is preliminary data.</text>
</comment>
<dbReference type="Proteomes" id="UP000244240">
    <property type="component" value="Unassembled WGS sequence"/>
</dbReference>
<dbReference type="GO" id="GO:0005829">
    <property type="term" value="C:cytosol"/>
    <property type="evidence" value="ECO:0007669"/>
    <property type="project" value="TreeGrafter"/>
</dbReference>
<keyword evidence="4 10" id="KW-0560">Oxidoreductase</keyword>
<dbReference type="GO" id="GO:0009423">
    <property type="term" value="P:chorismate biosynthetic process"/>
    <property type="evidence" value="ECO:0007669"/>
    <property type="project" value="UniProtKB-UniRule"/>
</dbReference>
<name>A0A2T6C8Z8_9BACL</name>
<dbReference type="SUPFAM" id="SSF53223">
    <property type="entry name" value="Aminoacid dehydrogenase-like, N-terminal domain"/>
    <property type="match status" value="1"/>
</dbReference>
<comment type="catalytic activity">
    <reaction evidence="6 10">
        <text>shikimate + NADP(+) = 3-dehydroshikimate + NADPH + H(+)</text>
        <dbReference type="Rhea" id="RHEA:17737"/>
        <dbReference type="ChEBI" id="CHEBI:15378"/>
        <dbReference type="ChEBI" id="CHEBI:16630"/>
        <dbReference type="ChEBI" id="CHEBI:36208"/>
        <dbReference type="ChEBI" id="CHEBI:57783"/>
        <dbReference type="ChEBI" id="CHEBI:58349"/>
        <dbReference type="EC" id="1.1.1.25"/>
    </reaction>
</comment>
<protein>
    <recommendedName>
        <fullName evidence="10">Shikimate dehydrogenase (NADP(+))</fullName>
        <shortName evidence="10">SDH</shortName>
        <ecNumber evidence="10">1.1.1.25</ecNumber>
    </recommendedName>
</protein>
<comment type="pathway">
    <text evidence="1 10">Metabolic intermediate biosynthesis; chorismate biosynthesis; chorismate from D-erythrose 4-phosphate and phosphoenolpyruvate: step 4/7.</text>
</comment>
<dbReference type="InterPro" id="IPR036291">
    <property type="entry name" value="NAD(P)-bd_dom_sf"/>
</dbReference>
<comment type="similarity">
    <text evidence="10">Belongs to the shikimate dehydrogenase family.</text>
</comment>
<evidence type="ECO:0000256" key="7">
    <source>
        <dbReference type="ARBA" id="ARBA00051639"/>
    </source>
</evidence>
<proteinExistence type="inferred from homology"/>
<dbReference type="FunFam" id="3.40.50.720:FF:000086">
    <property type="entry name" value="Quinate/shikimate dehydrogenase"/>
    <property type="match status" value="1"/>
</dbReference>
<feature type="binding site" evidence="10">
    <location>
        <position position="67"/>
    </location>
    <ligand>
        <name>shikimate</name>
        <dbReference type="ChEBI" id="CHEBI:36208"/>
    </ligand>
</feature>
<dbReference type="GO" id="GO:0050661">
    <property type="term" value="F:NADP binding"/>
    <property type="evidence" value="ECO:0007669"/>
    <property type="project" value="InterPro"/>
</dbReference>
<dbReference type="Pfam" id="PF18317">
    <property type="entry name" value="SDH_C"/>
    <property type="match status" value="1"/>
</dbReference>
<dbReference type="GO" id="GO:0009073">
    <property type="term" value="P:aromatic amino acid family biosynthetic process"/>
    <property type="evidence" value="ECO:0007669"/>
    <property type="project" value="UniProtKB-KW"/>
</dbReference>
<dbReference type="SUPFAM" id="SSF51735">
    <property type="entry name" value="NAD(P)-binding Rossmann-fold domains"/>
    <property type="match status" value="1"/>
</dbReference>
<dbReference type="InterPro" id="IPR011342">
    <property type="entry name" value="Shikimate_DH"/>
</dbReference>
<dbReference type="HAMAP" id="MF_00222">
    <property type="entry name" value="Shikimate_DH_AroE"/>
    <property type="match status" value="1"/>
</dbReference>
<feature type="binding site" evidence="10">
    <location>
        <position position="254"/>
    </location>
    <ligand>
        <name>shikimate</name>
        <dbReference type="ChEBI" id="CHEBI:36208"/>
    </ligand>
</feature>
<keyword evidence="3 10" id="KW-0521">NADP</keyword>
<feature type="domain" description="SDH C-terminal" evidence="13">
    <location>
        <begin position="247"/>
        <end position="277"/>
    </location>
</feature>
<feature type="binding site" evidence="10">
    <location>
        <position position="247"/>
    </location>
    <ligand>
        <name>NADP(+)</name>
        <dbReference type="ChEBI" id="CHEBI:58349"/>
    </ligand>
</feature>
<evidence type="ECO:0000256" key="8">
    <source>
        <dbReference type="ARBA" id="ARBA00052329"/>
    </source>
</evidence>
<dbReference type="AlphaFoldDB" id="A0A2T6C8Z8"/>
<dbReference type="Gene3D" id="3.40.50.10860">
    <property type="entry name" value="Leucine Dehydrogenase, chain A, domain 1"/>
    <property type="match status" value="1"/>
</dbReference>
<dbReference type="UniPathway" id="UPA00053">
    <property type="reaction ID" value="UER00087"/>
</dbReference>
<evidence type="ECO:0000259" key="13">
    <source>
        <dbReference type="Pfam" id="PF18317"/>
    </source>
</evidence>
<dbReference type="InterPro" id="IPR022893">
    <property type="entry name" value="Shikimate_DH_fam"/>
</dbReference>
<feature type="binding site" evidence="10">
    <location>
        <begin position="132"/>
        <end position="136"/>
    </location>
    <ligand>
        <name>NADP(+)</name>
        <dbReference type="ChEBI" id="CHEBI:58349"/>
    </ligand>
</feature>
<dbReference type="GO" id="GO:0004764">
    <property type="term" value="F:shikimate 3-dehydrogenase (NADP+) activity"/>
    <property type="evidence" value="ECO:0007669"/>
    <property type="project" value="UniProtKB-UniRule"/>
</dbReference>
<comment type="catalytic activity">
    <reaction evidence="7">
        <text>L-quinate + NAD(+) = 3-dehydroquinate + NADH + H(+)</text>
        <dbReference type="Rhea" id="RHEA:22364"/>
        <dbReference type="ChEBI" id="CHEBI:15378"/>
        <dbReference type="ChEBI" id="CHEBI:29751"/>
        <dbReference type="ChEBI" id="CHEBI:32364"/>
        <dbReference type="ChEBI" id="CHEBI:57540"/>
        <dbReference type="ChEBI" id="CHEBI:57945"/>
        <dbReference type="EC" id="1.1.1.24"/>
    </reaction>
</comment>
<feature type="domain" description="Quinate/shikimate 5-dehydrogenase/glutamyl-tRNA reductase" evidence="11">
    <location>
        <begin position="125"/>
        <end position="198"/>
    </location>
</feature>
<feature type="binding site" evidence="10">
    <location>
        <position position="92"/>
    </location>
    <ligand>
        <name>shikimate</name>
        <dbReference type="ChEBI" id="CHEBI:36208"/>
    </ligand>
</feature>
<feature type="binding site" evidence="10">
    <location>
        <begin position="20"/>
        <end position="22"/>
    </location>
    <ligand>
        <name>shikimate</name>
        <dbReference type="ChEBI" id="CHEBI:36208"/>
    </ligand>
</feature>
<feature type="binding site" evidence="10">
    <location>
        <position position="107"/>
    </location>
    <ligand>
        <name>shikimate</name>
        <dbReference type="ChEBI" id="CHEBI:36208"/>
    </ligand>
</feature>
<dbReference type="CDD" id="cd01065">
    <property type="entry name" value="NAD_bind_Shikimate_DH"/>
    <property type="match status" value="1"/>
</dbReference>
<gene>
    <name evidence="10" type="primary">aroE</name>
    <name evidence="14" type="ORF">C8P63_10124</name>
</gene>
<dbReference type="NCBIfam" id="TIGR00507">
    <property type="entry name" value="aroE"/>
    <property type="match status" value="1"/>
</dbReference>
<dbReference type="PANTHER" id="PTHR21089:SF1">
    <property type="entry name" value="BIFUNCTIONAL 3-DEHYDROQUINATE DEHYDRATASE_SHIKIMATE DEHYDROGENASE, CHLOROPLASTIC"/>
    <property type="match status" value="1"/>
</dbReference>
<feature type="binding site" evidence="10">
    <location>
        <begin position="156"/>
        <end position="161"/>
    </location>
    <ligand>
        <name>NADP(+)</name>
        <dbReference type="ChEBI" id="CHEBI:58349"/>
    </ligand>
</feature>
<comment type="catalytic activity">
    <reaction evidence="8">
        <text>shikimate + NAD(+) = 3-dehydroshikimate + NADH + H(+)</text>
        <dbReference type="Rhea" id="RHEA:17741"/>
        <dbReference type="ChEBI" id="CHEBI:15378"/>
        <dbReference type="ChEBI" id="CHEBI:16630"/>
        <dbReference type="ChEBI" id="CHEBI:36208"/>
        <dbReference type="ChEBI" id="CHEBI:57540"/>
        <dbReference type="ChEBI" id="CHEBI:57945"/>
    </reaction>
</comment>
<dbReference type="Pfam" id="PF01488">
    <property type="entry name" value="Shikimate_DH"/>
    <property type="match status" value="1"/>
</dbReference>
<dbReference type="GO" id="GO:0019632">
    <property type="term" value="P:shikimate metabolic process"/>
    <property type="evidence" value="ECO:0007669"/>
    <property type="project" value="InterPro"/>
</dbReference>
<evidence type="ECO:0000259" key="11">
    <source>
        <dbReference type="Pfam" id="PF01488"/>
    </source>
</evidence>
<feature type="binding site" evidence="10">
    <location>
        <position position="83"/>
    </location>
    <ligand>
        <name>NADP(+)</name>
        <dbReference type="ChEBI" id="CHEBI:58349"/>
    </ligand>
</feature>
<evidence type="ECO:0000256" key="5">
    <source>
        <dbReference type="ARBA" id="ARBA00023141"/>
    </source>
</evidence>
<evidence type="ECO:0000256" key="9">
    <source>
        <dbReference type="ARBA" id="ARBA00060613"/>
    </source>
</evidence>
<dbReference type="InterPro" id="IPR046346">
    <property type="entry name" value="Aminoacid_DH-like_N_sf"/>
</dbReference>
<evidence type="ECO:0000256" key="1">
    <source>
        <dbReference type="ARBA" id="ARBA00004871"/>
    </source>
</evidence>
<dbReference type="PANTHER" id="PTHR21089">
    <property type="entry name" value="SHIKIMATE DEHYDROGENASE"/>
    <property type="match status" value="1"/>
</dbReference>
<evidence type="ECO:0000256" key="10">
    <source>
        <dbReference type="HAMAP-Rule" id="MF_00222"/>
    </source>
</evidence>
<dbReference type="InterPro" id="IPR006151">
    <property type="entry name" value="Shikm_DH/Glu-tRNA_Rdtase"/>
</dbReference>
<dbReference type="GO" id="GO:0052734">
    <property type="term" value="F:shikimate 3-dehydrogenase (NAD+) activity"/>
    <property type="evidence" value="ECO:0007669"/>
    <property type="project" value="RHEA"/>
</dbReference>
<evidence type="ECO:0000313" key="14">
    <source>
        <dbReference type="EMBL" id="PTX64808.1"/>
    </source>
</evidence>
<keyword evidence="15" id="KW-1185">Reference proteome</keyword>
<reference evidence="14 15" key="1">
    <citation type="submission" date="2018-04" db="EMBL/GenBank/DDBJ databases">
        <title>Genomic Encyclopedia of Archaeal and Bacterial Type Strains, Phase II (KMG-II): from individual species to whole genera.</title>
        <authorList>
            <person name="Goeker M."/>
        </authorList>
    </citation>
    <scope>NUCLEOTIDE SEQUENCE [LARGE SCALE GENOMIC DNA]</scope>
    <source>
        <strain evidence="14 15">DSM 45787</strain>
    </source>
</reference>
<evidence type="ECO:0000256" key="3">
    <source>
        <dbReference type="ARBA" id="ARBA00022857"/>
    </source>
</evidence>
<evidence type="ECO:0000256" key="4">
    <source>
        <dbReference type="ARBA" id="ARBA00023002"/>
    </source>
</evidence>
<evidence type="ECO:0000313" key="15">
    <source>
        <dbReference type="Proteomes" id="UP000244240"/>
    </source>
</evidence>
<accession>A0A2T6C8Z8</accession>
<dbReference type="Pfam" id="PF08501">
    <property type="entry name" value="Shikimate_dh_N"/>
    <property type="match status" value="1"/>
</dbReference>
<comment type="subunit">
    <text evidence="10">Homodimer.</text>
</comment>
<evidence type="ECO:0000256" key="6">
    <source>
        <dbReference type="ARBA" id="ARBA00049442"/>
    </source>
</evidence>
<feature type="domain" description="Shikimate dehydrogenase substrate binding N-terminal" evidence="12">
    <location>
        <begin position="12"/>
        <end position="94"/>
    </location>
</feature>
<keyword evidence="2 10" id="KW-0028">Amino-acid biosynthesis</keyword>
<dbReference type="EC" id="1.1.1.25" evidence="10"/>
<feature type="binding site" evidence="10">
    <location>
        <position position="226"/>
    </location>
    <ligand>
        <name>shikimate</name>
        <dbReference type="ChEBI" id="CHEBI:36208"/>
    </ligand>
</feature>
<dbReference type="GO" id="GO:0008652">
    <property type="term" value="P:amino acid biosynthetic process"/>
    <property type="evidence" value="ECO:0007669"/>
    <property type="project" value="UniProtKB-KW"/>
</dbReference>
<dbReference type="Gene3D" id="3.40.50.720">
    <property type="entry name" value="NAD(P)-binding Rossmann-like Domain"/>
    <property type="match status" value="1"/>
</dbReference>
<dbReference type="EMBL" id="QBKR01000001">
    <property type="protein sequence ID" value="PTX64808.1"/>
    <property type="molecule type" value="Genomic_DNA"/>
</dbReference>
<evidence type="ECO:0000259" key="12">
    <source>
        <dbReference type="Pfam" id="PF08501"/>
    </source>
</evidence>
<comment type="function">
    <text evidence="10">Involved in the biosynthesis of the chorismate, which leads to the biosynthesis of aromatic amino acids. Catalyzes the reversible NADPH linked reduction of 3-dehydroshikimate (DHSA) to yield shikimate (SA).</text>
</comment>
<dbReference type="InterPro" id="IPR013708">
    <property type="entry name" value="Shikimate_DH-bd_N"/>
</dbReference>
<feature type="active site" description="Proton acceptor" evidence="10">
    <location>
        <position position="71"/>
    </location>
</feature>
<feature type="binding site" evidence="10">
    <location>
        <position position="224"/>
    </location>
    <ligand>
        <name>NADP(+)</name>
        <dbReference type="ChEBI" id="CHEBI:58349"/>
    </ligand>
</feature>